<feature type="compositionally biased region" description="Basic and acidic residues" evidence="1">
    <location>
        <begin position="148"/>
        <end position="157"/>
    </location>
</feature>
<evidence type="ECO:0000313" key="3">
    <source>
        <dbReference type="Proteomes" id="UP000256645"/>
    </source>
</evidence>
<gene>
    <name evidence="2" type="ORF">BP6252_00068</name>
</gene>
<feature type="compositionally biased region" description="Basic and acidic residues" evidence="1">
    <location>
        <begin position="180"/>
        <end position="208"/>
    </location>
</feature>
<proteinExistence type="predicted"/>
<sequence>MAPLIGKPVKQLDTREVSLGNTFAEQAGYTSGRRGLPGAEGRGNLRKGNHALEGAESLPKSLQATTLGCTWHDKTNESATQEPIHGRKDDDASMRRRVVEGNPKRNNGDSGQKADNRHRVEESTNGVQSERLVSKELEVEPQQVLREGFPRHSRVDETASYQEQDADEECGVANRAIKPNLRDQLGHKEREDDPSYYRSEIKLERATMEEQASYQDYFHSSQSPAPSLVASQTTDRDRRSTP</sequence>
<feature type="region of interest" description="Disordered" evidence="1">
    <location>
        <begin position="28"/>
        <end position="242"/>
    </location>
</feature>
<accession>A0A3D8SP18</accession>
<feature type="compositionally biased region" description="Basic and acidic residues" evidence="1">
    <location>
        <begin position="84"/>
        <end position="122"/>
    </location>
</feature>
<feature type="compositionally biased region" description="Polar residues" evidence="1">
    <location>
        <begin position="210"/>
        <end position="233"/>
    </location>
</feature>
<dbReference type="EMBL" id="PDLM01000001">
    <property type="protein sequence ID" value="RDW88036.1"/>
    <property type="molecule type" value="Genomic_DNA"/>
</dbReference>
<reference evidence="2 3" key="1">
    <citation type="journal article" date="2018" name="IMA Fungus">
        <title>IMA Genome-F 9: Draft genome sequence of Annulohypoxylon stygium, Aspergillus mulundensis, Berkeleyomyces basicola (syn. Thielaviopsis basicola), Ceratocystis smalleyi, two Cercospora beticola strains, Coleophoma cylindrospora, Fusarium fracticaudum, Phialophora cf. hyalina, and Morchella septimelata.</title>
        <authorList>
            <person name="Wingfield B.D."/>
            <person name="Bills G.F."/>
            <person name="Dong Y."/>
            <person name="Huang W."/>
            <person name="Nel W.J."/>
            <person name="Swalarsk-Parry B.S."/>
            <person name="Vaghefi N."/>
            <person name="Wilken P.M."/>
            <person name="An Z."/>
            <person name="de Beer Z.W."/>
            <person name="De Vos L."/>
            <person name="Chen L."/>
            <person name="Duong T.A."/>
            <person name="Gao Y."/>
            <person name="Hammerbacher A."/>
            <person name="Kikkert J.R."/>
            <person name="Li Y."/>
            <person name="Li H."/>
            <person name="Li K."/>
            <person name="Li Q."/>
            <person name="Liu X."/>
            <person name="Ma X."/>
            <person name="Naidoo K."/>
            <person name="Pethybridge S.J."/>
            <person name="Sun J."/>
            <person name="Steenkamp E.T."/>
            <person name="van der Nest M.A."/>
            <person name="van Wyk S."/>
            <person name="Wingfield M.J."/>
            <person name="Xiong C."/>
            <person name="Yue Q."/>
            <person name="Zhang X."/>
        </authorList>
    </citation>
    <scope>NUCLEOTIDE SEQUENCE [LARGE SCALE GENOMIC DNA]</scope>
    <source>
        <strain evidence="2 3">BP6252</strain>
    </source>
</reference>
<dbReference type="Proteomes" id="UP000256645">
    <property type="component" value="Unassembled WGS sequence"/>
</dbReference>
<dbReference type="AlphaFoldDB" id="A0A3D8SP18"/>
<keyword evidence="3" id="KW-1185">Reference proteome</keyword>
<organism evidence="2 3">
    <name type="scientific">Coleophoma cylindrospora</name>
    <dbReference type="NCBI Taxonomy" id="1849047"/>
    <lineage>
        <taxon>Eukaryota</taxon>
        <taxon>Fungi</taxon>
        <taxon>Dikarya</taxon>
        <taxon>Ascomycota</taxon>
        <taxon>Pezizomycotina</taxon>
        <taxon>Leotiomycetes</taxon>
        <taxon>Helotiales</taxon>
        <taxon>Dermateaceae</taxon>
        <taxon>Coleophoma</taxon>
    </lineage>
</organism>
<comment type="caution">
    <text evidence="2">The sequence shown here is derived from an EMBL/GenBank/DDBJ whole genome shotgun (WGS) entry which is preliminary data.</text>
</comment>
<evidence type="ECO:0000256" key="1">
    <source>
        <dbReference type="SAM" id="MobiDB-lite"/>
    </source>
</evidence>
<name>A0A3D8SP18_9HELO</name>
<evidence type="ECO:0000313" key="2">
    <source>
        <dbReference type="EMBL" id="RDW88036.1"/>
    </source>
</evidence>
<protein>
    <submittedName>
        <fullName evidence="2">Uncharacterized protein</fullName>
    </submittedName>
</protein>